<proteinExistence type="predicted"/>
<dbReference type="InterPro" id="IPR012867">
    <property type="entry name" value="DUF1648"/>
</dbReference>
<organism evidence="3 4">
    <name type="scientific">Candidatus Mediterraneibacter stercoravium</name>
    <dbReference type="NCBI Taxonomy" id="2838685"/>
    <lineage>
        <taxon>Bacteria</taxon>
        <taxon>Bacillati</taxon>
        <taxon>Bacillota</taxon>
        <taxon>Clostridia</taxon>
        <taxon>Lachnospirales</taxon>
        <taxon>Lachnospiraceae</taxon>
        <taxon>Mediterraneibacter</taxon>
    </lineage>
</organism>
<gene>
    <name evidence="3" type="ORF">H9723_07980</name>
</gene>
<keyword evidence="1" id="KW-0812">Transmembrane</keyword>
<reference evidence="3" key="2">
    <citation type="submission" date="2021-04" db="EMBL/GenBank/DDBJ databases">
        <authorList>
            <person name="Gilroy R."/>
        </authorList>
    </citation>
    <scope>NUCLEOTIDE SEQUENCE</scope>
    <source>
        <strain evidence="3">CHK196-3914</strain>
    </source>
</reference>
<feature type="transmembrane region" description="Helical" evidence="1">
    <location>
        <begin position="12"/>
        <end position="34"/>
    </location>
</feature>
<dbReference type="Pfam" id="PF07853">
    <property type="entry name" value="DUF1648"/>
    <property type="match status" value="1"/>
</dbReference>
<keyword evidence="1" id="KW-0472">Membrane</keyword>
<comment type="caution">
    <text evidence="3">The sequence shown here is derived from an EMBL/GenBank/DDBJ whole genome shotgun (WGS) entry which is preliminary data.</text>
</comment>
<feature type="transmembrane region" description="Helical" evidence="1">
    <location>
        <begin position="131"/>
        <end position="151"/>
    </location>
</feature>
<accession>A0A9D2K2W8</accession>
<reference evidence="3" key="1">
    <citation type="journal article" date="2021" name="PeerJ">
        <title>Extensive microbial diversity within the chicken gut microbiome revealed by metagenomics and culture.</title>
        <authorList>
            <person name="Gilroy R."/>
            <person name="Ravi A."/>
            <person name="Getino M."/>
            <person name="Pursley I."/>
            <person name="Horton D.L."/>
            <person name="Alikhan N.F."/>
            <person name="Baker D."/>
            <person name="Gharbi K."/>
            <person name="Hall N."/>
            <person name="Watson M."/>
            <person name="Adriaenssens E.M."/>
            <person name="Foster-Nyarko E."/>
            <person name="Jarju S."/>
            <person name="Secka A."/>
            <person name="Antonio M."/>
            <person name="Oren A."/>
            <person name="Chaudhuri R.R."/>
            <person name="La Ragione R."/>
            <person name="Hildebrand F."/>
            <person name="Pallen M.J."/>
        </authorList>
    </citation>
    <scope>NUCLEOTIDE SEQUENCE</scope>
    <source>
        <strain evidence="3">CHK196-3914</strain>
    </source>
</reference>
<dbReference type="AlphaFoldDB" id="A0A9D2K2W8"/>
<sequence>MKTENTRADRILDLLGWILLIGTLAYLILGWSSFPDQIPMHYNGAGEIDRWGGKGEIIFIEVMMWILYLGIGVVEKYPQIWNTGVEVTAKNKEKVYRTLKYMLKTLKFLTALIFAYLIVNSLQSAPLPGWFTPAVMILVFGDMAFWLIRLFRIK</sequence>
<protein>
    <submittedName>
        <fullName evidence="3">DUF1648 domain-containing protein</fullName>
    </submittedName>
</protein>
<evidence type="ECO:0000256" key="1">
    <source>
        <dbReference type="SAM" id="Phobius"/>
    </source>
</evidence>
<dbReference type="EMBL" id="DXAY01000185">
    <property type="protein sequence ID" value="HIZ75159.1"/>
    <property type="molecule type" value="Genomic_DNA"/>
</dbReference>
<dbReference type="Proteomes" id="UP000824116">
    <property type="component" value="Unassembled WGS sequence"/>
</dbReference>
<feature type="transmembrane region" description="Helical" evidence="1">
    <location>
        <begin position="101"/>
        <end position="119"/>
    </location>
</feature>
<evidence type="ECO:0000313" key="3">
    <source>
        <dbReference type="EMBL" id="HIZ75159.1"/>
    </source>
</evidence>
<keyword evidence="1" id="KW-1133">Transmembrane helix</keyword>
<feature type="domain" description="DUF1648" evidence="2">
    <location>
        <begin position="18"/>
        <end position="64"/>
    </location>
</feature>
<feature type="non-terminal residue" evidence="3">
    <location>
        <position position="154"/>
    </location>
</feature>
<evidence type="ECO:0000313" key="4">
    <source>
        <dbReference type="Proteomes" id="UP000824116"/>
    </source>
</evidence>
<feature type="transmembrane region" description="Helical" evidence="1">
    <location>
        <begin position="57"/>
        <end position="74"/>
    </location>
</feature>
<evidence type="ECO:0000259" key="2">
    <source>
        <dbReference type="Pfam" id="PF07853"/>
    </source>
</evidence>
<name>A0A9D2K2W8_9FIRM</name>